<organism evidence="1 2">
    <name type="scientific">Lactococcus phage CHPC1183</name>
    <dbReference type="NCBI Taxonomy" id="2675243"/>
    <lineage>
        <taxon>Viruses</taxon>
        <taxon>Duplodnaviria</taxon>
        <taxon>Heunggongvirae</taxon>
        <taxon>Uroviricota</taxon>
        <taxon>Caudoviricetes</taxon>
        <taxon>Ceduovirus</taxon>
        <taxon>Ceduovirus CHPC1183</taxon>
    </lineage>
</organism>
<proteinExistence type="predicted"/>
<dbReference type="EMBL" id="MN689511">
    <property type="protein sequence ID" value="QGT52663.1"/>
    <property type="molecule type" value="Genomic_DNA"/>
</dbReference>
<reference evidence="1 2" key="1">
    <citation type="submission" date="2019-11" db="EMBL/GenBank/DDBJ databases">
        <title>Genome Sequences of 31 Lactococcus lactis Bacteriophages Isolated from Foods.</title>
        <authorList>
            <person name="Marcelli B."/>
            <person name="de Jong A."/>
            <person name="Kuipers O.P."/>
        </authorList>
    </citation>
    <scope>NUCLEOTIDE SEQUENCE [LARGE SCALE GENOMIC DNA]</scope>
</reference>
<dbReference type="Proteomes" id="UP000426331">
    <property type="component" value="Segment"/>
</dbReference>
<keyword evidence="2" id="KW-1185">Reference proteome</keyword>
<accession>A0A650ERW0</accession>
<name>A0A650ERW0_9CAUD</name>
<evidence type="ECO:0000313" key="2">
    <source>
        <dbReference type="Proteomes" id="UP000426331"/>
    </source>
</evidence>
<evidence type="ECO:0000313" key="1">
    <source>
        <dbReference type="EMBL" id="QGT52663.1"/>
    </source>
</evidence>
<protein>
    <submittedName>
        <fullName evidence="1">Uncharacterized protein</fullName>
    </submittedName>
</protein>
<sequence>MITVTYLLDDGSSDWTYSVKKLRTAVECIIKDMKEVSTIVKVIVFDENGKKILEGDR</sequence>
<gene>
    <name evidence="1" type="ORF">CHPC1183_000317</name>
</gene>